<feature type="transmembrane region" description="Helical" evidence="10">
    <location>
        <begin position="190"/>
        <end position="207"/>
    </location>
</feature>
<accession>A0ABV1VCH3</accession>
<feature type="transmembrane region" description="Helical" evidence="10">
    <location>
        <begin position="163"/>
        <end position="184"/>
    </location>
</feature>
<feature type="domain" description="Glycosyltransferase RgtA/B/C/D-like" evidence="11">
    <location>
        <begin position="148"/>
        <end position="277"/>
    </location>
</feature>
<organism evidence="12 13">
    <name type="scientific">Streptomyces flaveolus</name>
    <dbReference type="NCBI Taxonomy" id="67297"/>
    <lineage>
        <taxon>Bacteria</taxon>
        <taxon>Bacillati</taxon>
        <taxon>Actinomycetota</taxon>
        <taxon>Actinomycetes</taxon>
        <taxon>Kitasatosporales</taxon>
        <taxon>Streptomycetaceae</taxon>
        <taxon>Streptomyces</taxon>
    </lineage>
</organism>
<evidence type="ECO:0000256" key="2">
    <source>
        <dbReference type="ARBA" id="ARBA00004687"/>
    </source>
</evidence>
<keyword evidence="3" id="KW-0337">GPI-anchor biosynthesis</keyword>
<feature type="transmembrane region" description="Helical" evidence="10">
    <location>
        <begin position="283"/>
        <end position="304"/>
    </location>
</feature>
<dbReference type="InterPro" id="IPR007315">
    <property type="entry name" value="PIG-V/Gpi18"/>
</dbReference>
<sequence length="450" mass="48370">MDTAADDTATDASLGARDQLSAAHDAAGQRTGTGTLDRARAAWEGRRPAWTRRLTLPAGARPYLPALALYGVTKLVGLTVFASLLEYAGDYHDKKPRFGGGAHWWDVLATWDGWWYLQVAEHGYHPSLIRLDSDGLFTVQQNSVAFFPLYPALIRMVSEATGIGLYGSGILVSVLASFVAAAGIYAVVRLVAGARAGTLAAGLWAVAPGAGVEWAVYSESVFVAIAAWTCYAVMTRRWVVAGLLACVAGLNRPTSAVLIGAVGLAALVTLARPASRREHGVRGPLYAMIVAPLGLLFYVAWVGYSTGEPSAYFILQREGWAHFFDYGAYTLDVLRNLAVGHNDYVFAFSTPDLLSLQLVLALPFLIALMLRKKPPLVLVAYTLASVITVLGTQQMFGNTMRYLLPVFPLLLAPAAALSRLRLPSLAVFFTTAAIASGWYAHYVIFELGVP</sequence>
<dbReference type="Proteomes" id="UP001490330">
    <property type="component" value="Unassembled WGS sequence"/>
</dbReference>
<dbReference type="PANTHER" id="PTHR12468:SF2">
    <property type="entry name" value="GPI MANNOSYLTRANSFERASE 2"/>
    <property type="match status" value="1"/>
</dbReference>
<evidence type="ECO:0000256" key="6">
    <source>
        <dbReference type="ARBA" id="ARBA00022692"/>
    </source>
</evidence>
<gene>
    <name evidence="12" type="ORF">ABT322_10530</name>
</gene>
<evidence type="ECO:0000256" key="1">
    <source>
        <dbReference type="ARBA" id="ARBA00004477"/>
    </source>
</evidence>
<evidence type="ECO:0000259" key="11">
    <source>
        <dbReference type="Pfam" id="PF13231"/>
    </source>
</evidence>
<evidence type="ECO:0000256" key="5">
    <source>
        <dbReference type="ARBA" id="ARBA00022679"/>
    </source>
</evidence>
<keyword evidence="4 12" id="KW-0328">Glycosyltransferase</keyword>
<dbReference type="Pfam" id="PF13231">
    <property type="entry name" value="PMT_2"/>
    <property type="match status" value="1"/>
</dbReference>
<evidence type="ECO:0000256" key="9">
    <source>
        <dbReference type="ARBA" id="ARBA00023136"/>
    </source>
</evidence>
<comment type="pathway">
    <text evidence="2">Glycolipid biosynthesis; glycosylphosphatidylinositol-anchor biosynthesis.</text>
</comment>
<keyword evidence="7" id="KW-0256">Endoplasmic reticulum</keyword>
<feature type="transmembrane region" description="Helical" evidence="10">
    <location>
        <begin position="63"/>
        <end position="85"/>
    </location>
</feature>
<keyword evidence="5 12" id="KW-0808">Transferase</keyword>
<feature type="transmembrane region" description="Helical" evidence="10">
    <location>
        <begin position="353"/>
        <end position="370"/>
    </location>
</feature>
<evidence type="ECO:0000256" key="7">
    <source>
        <dbReference type="ARBA" id="ARBA00022824"/>
    </source>
</evidence>
<comment type="caution">
    <text evidence="12">The sequence shown here is derived from an EMBL/GenBank/DDBJ whole genome shotgun (WGS) entry which is preliminary data.</text>
</comment>
<evidence type="ECO:0000313" key="12">
    <source>
        <dbReference type="EMBL" id="MER6904197.1"/>
    </source>
</evidence>
<feature type="transmembrane region" description="Helical" evidence="10">
    <location>
        <begin position="377"/>
        <end position="396"/>
    </location>
</feature>
<evidence type="ECO:0000256" key="3">
    <source>
        <dbReference type="ARBA" id="ARBA00022502"/>
    </source>
</evidence>
<reference evidence="12 13" key="1">
    <citation type="submission" date="2024-06" db="EMBL/GenBank/DDBJ databases">
        <title>The Natural Products Discovery Center: Release of the First 8490 Sequenced Strains for Exploring Actinobacteria Biosynthetic Diversity.</title>
        <authorList>
            <person name="Kalkreuter E."/>
            <person name="Kautsar S.A."/>
            <person name="Yang D."/>
            <person name="Bader C.D."/>
            <person name="Teijaro C.N."/>
            <person name="Fluegel L."/>
            <person name="Davis C.M."/>
            <person name="Simpson J.R."/>
            <person name="Lauterbach L."/>
            <person name="Steele A.D."/>
            <person name="Gui C."/>
            <person name="Meng S."/>
            <person name="Li G."/>
            <person name="Viehrig K."/>
            <person name="Ye F."/>
            <person name="Su P."/>
            <person name="Kiefer A.F."/>
            <person name="Nichols A."/>
            <person name="Cepeda A.J."/>
            <person name="Yan W."/>
            <person name="Fan B."/>
            <person name="Jiang Y."/>
            <person name="Adhikari A."/>
            <person name="Zheng C.-J."/>
            <person name="Schuster L."/>
            <person name="Cowan T.M."/>
            <person name="Smanski M.J."/>
            <person name="Chevrette M.G."/>
            <person name="De Carvalho L.P.S."/>
            <person name="Shen B."/>
        </authorList>
    </citation>
    <scope>NUCLEOTIDE SEQUENCE [LARGE SCALE GENOMIC DNA]</scope>
    <source>
        <strain evidence="12 13">NPDC000632</strain>
    </source>
</reference>
<evidence type="ECO:0000256" key="4">
    <source>
        <dbReference type="ARBA" id="ARBA00022676"/>
    </source>
</evidence>
<name>A0ABV1VCH3_9ACTN</name>
<evidence type="ECO:0000313" key="13">
    <source>
        <dbReference type="Proteomes" id="UP001490330"/>
    </source>
</evidence>
<protein>
    <submittedName>
        <fullName evidence="12">Glycosyltransferase family 39 protein</fullName>
        <ecNumber evidence="12">2.4.-.-</ecNumber>
    </submittedName>
</protein>
<keyword evidence="6 10" id="KW-0812">Transmembrane</keyword>
<evidence type="ECO:0000256" key="8">
    <source>
        <dbReference type="ARBA" id="ARBA00022989"/>
    </source>
</evidence>
<dbReference type="RefSeq" id="WP_350722142.1">
    <property type="nucleotide sequence ID" value="NZ_JBEPCO010000034.1"/>
</dbReference>
<feature type="transmembrane region" description="Helical" evidence="10">
    <location>
        <begin position="214"/>
        <end position="234"/>
    </location>
</feature>
<dbReference type="InterPro" id="IPR038731">
    <property type="entry name" value="RgtA/B/C-like"/>
</dbReference>
<dbReference type="PANTHER" id="PTHR12468">
    <property type="entry name" value="GPI MANNOSYLTRANSFERASE 2"/>
    <property type="match status" value="1"/>
</dbReference>
<keyword evidence="8 10" id="KW-1133">Transmembrane helix</keyword>
<evidence type="ECO:0000256" key="10">
    <source>
        <dbReference type="SAM" id="Phobius"/>
    </source>
</evidence>
<dbReference type="GO" id="GO:0016757">
    <property type="term" value="F:glycosyltransferase activity"/>
    <property type="evidence" value="ECO:0007669"/>
    <property type="project" value="UniProtKB-KW"/>
</dbReference>
<feature type="transmembrane region" description="Helical" evidence="10">
    <location>
        <begin position="425"/>
        <end position="445"/>
    </location>
</feature>
<keyword evidence="13" id="KW-1185">Reference proteome</keyword>
<dbReference type="EC" id="2.4.-.-" evidence="12"/>
<keyword evidence="9 10" id="KW-0472">Membrane</keyword>
<proteinExistence type="predicted"/>
<dbReference type="EMBL" id="JBEPCV010000007">
    <property type="protein sequence ID" value="MER6904197.1"/>
    <property type="molecule type" value="Genomic_DNA"/>
</dbReference>
<comment type="subcellular location">
    <subcellularLocation>
        <location evidence="1">Endoplasmic reticulum membrane</location>
        <topology evidence="1">Multi-pass membrane protein</topology>
    </subcellularLocation>
</comment>
<feature type="transmembrane region" description="Helical" evidence="10">
    <location>
        <begin position="254"/>
        <end position="271"/>
    </location>
</feature>